<dbReference type="RefSeq" id="WP_033504729.1">
    <property type="nucleotide sequence ID" value="NZ_CP011786.1"/>
</dbReference>
<keyword evidence="6" id="KW-0732">Signal</keyword>
<evidence type="ECO:0000256" key="1">
    <source>
        <dbReference type="ARBA" id="ARBA00008725"/>
    </source>
</evidence>
<accession>A0A086Z220</accession>
<feature type="chain" id="PRO_5039672882" description="Phosphate-binding protein" evidence="6">
    <location>
        <begin position="27"/>
        <end position="379"/>
    </location>
</feature>
<dbReference type="KEGG" id="bact:AB656_07495"/>
<proteinExistence type="inferred from homology"/>
<dbReference type="SUPFAM" id="SSF53850">
    <property type="entry name" value="Periplasmic binding protein-like II"/>
    <property type="match status" value="1"/>
</dbReference>
<dbReference type="STRING" id="1437605.AB656_07495"/>
<evidence type="ECO:0000256" key="6">
    <source>
        <dbReference type="SAM" id="SignalP"/>
    </source>
</evidence>
<dbReference type="PROSITE" id="PS51257">
    <property type="entry name" value="PROKAR_LIPOPROTEIN"/>
    <property type="match status" value="1"/>
</dbReference>
<keyword evidence="9" id="KW-1185">Reference proteome</keyword>
<dbReference type="CDD" id="cd13565">
    <property type="entry name" value="PBP2_PstS"/>
    <property type="match status" value="1"/>
</dbReference>
<feature type="domain" description="PBP" evidence="7">
    <location>
        <begin position="49"/>
        <end position="346"/>
    </location>
</feature>
<sequence length="379" mass="39248">MSKPAFVRGAALLTAFALTLSLAACGDNEPASAPQRSGQPAAVDLPGEYAGSGASSQQSADEAWIASFHAGHPSSRISYDPAGSGAGVTAFLSGAVVWAGTDEPLTQDQVEASRSVCATGSAFDLPVYATPIAFAYNLPSAGLNQAGRHLKMDPATVARIFDGRITRWNDPRLVRLNPGVDLPDLPITVIHRSDKSGTTKSLTSYLKAAAGDAWPHKPGENWPNDVGQGAKGTSGLVMTLTQAEGTFGYADAAQTTGLGTVAVKVGEGYEPASAKGAAKALDHSSFLPQPAGSLRQVIDVDYASQTPGAYPVLLVSYDVVCQAYKRDPDRRKATFAKAWLTYLASEDGQAQAASNAGSAPLSPAVRERIMGSVRAIEGA</sequence>
<dbReference type="eggNOG" id="COG0226">
    <property type="taxonomic scope" value="Bacteria"/>
</dbReference>
<name>A0A086Z220_9BIFI</name>
<dbReference type="Pfam" id="PF12849">
    <property type="entry name" value="PBP_like_2"/>
    <property type="match status" value="1"/>
</dbReference>
<dbReference type="Proteomes" id="UP000029015">
    <property type="component" value="Unassembled WGS sequence"/>
</dbReference>
<dbReference type="GO" id="GO:0042301">
    <property type="term" value="F:phosphate ion binding"/>
    <property type="evidence" value="ECO:0007669"/>
    <property type="project" value="InterPro"/>
</dbReference>
<gene>
    <name evidence="8" type="ORF">BACT_1274</name>
</gene>
<dbReference type="PIRSF" id="PIRSF002756">
    <property type="entry name" value="PstS"/>
    <property type="match status" value="1"/>
</dbReference>
<evidence type="ECO:0000259" key="7">
    <source>
        <dbReference type="Pfam" id="PF12849"/>
    </source>
</evidence>
<organism evidence="8 9">
    <name type="scientific">Bifidobacterium actinocoloniiforme DSM 22766</name>
    <dbReference type="NCBI Taxonomy" id="1437605"/>
    <lineage>
        <taxon>Bacteria</taxon>
        <taxon>Bacillati</taxon>
        <taxon>Actinomycetota</taxon>
        <taxon>Actinomycetes</taxon>
        <taxon>Bifidobacteriales</taxon>
        <taxon>Bifidobacteriaceae</taxon>
        <taxon>Bifidobacterium</taxon>
    </lineage>
</organism>
<evidence type="ECO:0000256" key="5">
    <source>
        <dbReference type="SAM" id="MobiDB-lite"/>
    </source>
</evidence>
<comment type="similarity">
    <text evidence="1 4">Belongs to the PstS family.</text>
</comment>
<dbReference type="PANTHER" id="PTHR42996:SF1">
    <property type="entry name" value="PHOSPHATE-BINDING PROTEIN PSTS"/>
    <property type="match status" value="1"/>
</dbReference>
<dbReference type="InterPro" id="IPR024370">
    <property type="entry name" value="PBP_domain"/>
</dbReference>
<evidence type="ECO:0000256" key="4">
    <source>
        <dbReference type="PIRNR" id="PIRNR002756"/>
    </source>
</evidence>
<keyword evidence="2 4" id="KW-0813">Transport</keyword>
<protein>
    <recommendedName>
        <fullName evidence="4">Phosphate-binding protein</fullName>
    </recommendedName>
</protein>
<dbReference type="GO" id="GO:0035435">
    <property type="term" value="P:phosphate ion transmembrane transport"/>
    <property type="evidence" value="ECO:0007669"/>
    <property type="project" value="InterPro"/>
</dbReference>
<dbReference type="AlphaFoldDB" id="A0A086Z220"/>
<evidence type="ECO:0000256" key="3">
    <source>
        <dbReference type="ARBA" id="ARBA00022592"/>
    </source>
</evidence>
<keyword evidence="3 4" id="KW-0592">Phosphate transport</keyword>
<comment type="caution">
    <text evidence="8">The sequence shown here is derived from an EMBL/GenBank/DDBJ whole genome shotgun (WGS) entry which is preliminary data.</text>
</comment>
<dbReference type="OrthoDB" id="9801510at2"/>
<dbReference type="InterPro" id="IPR005673">
    <property type="entry name" value="ABC_phos-bd_PstS"/>
</dbReference>
<reference evidence="8 9" key="1">
    <citation type="submission" date="2014-03" db="EMBL/GenBank/DDBJ databases">
        <title>Genomics of Bifidobacteria.</title>
        <authorList>
            <person name="Ventura M."/>
            <person name="Milani C."/>
            <person name="Lugli G.A."/>
        </authorList>
    </citation>
    <scope>NUCLEOTIDE SEQUENCE [LARGE SCALE GENOMIC DNA]</scope>
    <source>
        <strain evidence="8 9">DSM 22766</strain>
    </source>
</reference>
<dbReference type="InterPro" id="IPR050962">
    <property type="entry name" value="Phosphate-bind_PstS"/>
</dbReference>
<dbReference type="PANTHER" id="PTHR42996">
    <property type="entry name" value="PHOSPHATE-BINDING PROTEIN PSTS"/>
    <property type="match status" value="1"/>
</dbReference>
<evidence type="ECO:0000256" key="2">
    <source>
        <dbReference type="ARBA" id="ARBA00022448"/>
    </source>
</evidence>
<feature type="region of interest" description="Disordered" evidence="5">
    <location>
        <begin position="28"/>
        <end position="55"/>
    </location>
</feature>
<dbReference type="GO" id="GO:0043190">
    <property type="term" value="C:ATP-binding cassette (ABC) transporter complex"/>
    <property type="evidence" value="ECO:0007669"/>
    <property type="project" value="InterPro"/>
</dbReference>
<dbReference type="EMBL" id="JGYK01000001">
    <property type="protein sequence ID" value="KFI40570.1"/>
    <property type="molecule type" value="Genomic_DNA"/>
</dbReference>
<feature type="signal peptide" evidence="6">
    <location>
        <begin position="1"/>
        <end position="26"/>
    </location>
</feature>
<dbReference type="PATRIC" id="fig|1437605.7.peg.1535"/>
<dbReference type="Gene3D" id="3.40.190.10">
    <property type="entry name" value="Periplasmic binding protein-like II"/>
    <property type="match status" value="2"/>
</dbReference>
<evidence type="ECO:0000313" key="8">
    <source>
        <dbReference type="EMBL" id="KFI40570.1"/>
    </source>
</evidence>
<evidence type="ECO:0000313" key="9">
    <source>
        <dbReference type="Proteomes" id="UP000029015"/>
    </source>
</evidence>